<comment type="caution">
    <text evidence="6">The sequence shown here is derived from an EMBL/GenBank/DDBJ whole genome shotgun (WGS) entry which is preliminary data.</text>
</comment>
<feature type="chain" id="PRO_5046155481" evidence="4">
    <location>
        <begin position="35"/>
        <end position="288"/>
    </location>
</feature>
<dbReference type="InterPro" id="IPR009003">
    <property type="entry name" value="Peptidase_S1_PA"/>
</dbReference>
<proteinExistence type="inferred from homology"/>
<dbReference type="PRINTS" id="PR00722">
    <property type="entry name" value="CHYMOTRYPSIN"/>
</dbReference>
<dbReference type="InterPro" id="IPR033116">
    <property type="entry name" value="TRYPSIN_SER"/>
</dbReference>
<keyword evidence="3 6" id="KW-0645">Protease</keyword>
<feature type="signal peptide" evidence="4">
    <location>
        <begin position="1"/>
        <end position="34"/>
    </location>
</feature>
<keyword evidence="4" id="KW-0732">Signal</keyword>
<dbReference type="InterPro" id="IPR018114">
    <property type="entry name" value="TRYPSIN_HIS"/>
</dbReference>
<dbReference type="PANTHER" id="PTHR24276">
    <property type="entry name" value="POLYSERASE-RELATED"/>
    <property type="match status" value="1"/>
</dbReference>
<keyword evidence="3" id="KW-0378">Hydrolase</keyword>
<sequence length="288" mass="29147">MRTSPRRRTTALWGGLALLSIALPLATSPAPAVAHPARPGDSAGESVVGGSPTLSAVHPFVVALASKERFGADRSGQFCGGAVVAPGAVVTAAHCFSHDVLGGTWRELDDLKVVAGRTDLGTDAGQEVGIKDVWVDPAYDARTNANDLAVIQLDQDLPGHPAIPVAGPSDTAAFQEGTSATVYGWGDTSGRGSYSSQLRSAQVTVMPDESCAHAYPGSVAGTYLAPSMLCAGTSAGGHDACQGDSGGPLVAQGRLIGLVSWGTGCGDAGHPGVYTRVSAVADDIARFQ</sequence>
<dbReference type="PROSITE" id="PS50240">
    <property type="entry name" value="TRYPSIN_DOM"/>
    <property type="match status" value="1"/>
</dbReference>
<keyword evidence="7" id="KW-1185">Reference proteome</keyword>
<evidence type="ECO:0000256" key="1">
    <source>
        <dbReference type="ARBA" id="ARBA00007664"/>
    </source>
</evidence>
<feature type="domain" description="Peptidase S1" evidence="5">
    <location>
        <begin position="47"/>
        <end position="288"/>
    </location>
</feature>
<dbReference type="InterPro" id="IPR001254">
    <property type="entry name" value="Trypsin_dom"/>
</dbReference>
<dbReference type="Gene3D" id="2.40.10.10">
    <property type="entry name" value="Trypsin-like serine proteases"/>
    <property type="match status" value="1"/>
</dbReference>
<comment type="similarity">
    <text evidence="1">Belongs to the peptidase S1 family.</text>
</comment>
<evidence type="ECO:0000256" key="2">
    <source>
        <dbReference type="ARBA" id="ARBA00023157"/>
    </source>
</evidence>
<reference evidence="6 7" key="1">
    <citation type="submission" date="2023-05" db="EMBL/GenBank/DDBJ databases">
        <title>Streptantibioticus silvisoli sp. nov., acidotolerant actinomycetes 1 from pine litter.</title>
        <authorList>
            <person name="Swiecimska M."/>
            <person name="Golinska P."/>
            <person name="Sangal V."/>
            <person name="Wachnowicz B."/>
            <person name="Goodfellow M."/>
        </authorList>
    </citation>
    <scope>NUCLEOTIDE SEQUENCE [LARGE SCALE GENOMIC DNA]</scope>
    <source>
        <strain evidence="6 7">SL54</strain>
    </source>
</reference>
<dbReference type="InterPro" id="IPR043504">
    <property type="entry name" value="Peptidase_S1_PA_chymotrypsin"/>
</dbReference>
<keyword evidence="2" id="KW-1015">Disulfide bond</keyword>
<dbReference type="SMART" id="SM00020">
    <property type="entry name" value="Tryp_SPc"/>
    <property type="match status" value="1"/>
</dbReference>
<organism evidence="6 7">
    <name type="scientific">Streptantibioticus silvisoli</name>
    <dbReference type="NCBI Taxonomy" id="2705255"/>
    <lineage>
        <taxon>Bacteria</taxon>
        <taxon>Bacillati</taxon>
        <taxon>Actinomycetota</taxon>
        <taxon>Actinomycetes</taxon>
        <taxon>Kitasatosporales</taxon>
        <taxon>Streptomycetaceae</taxon>
        <taxon>Streptantibioticus</taxon>
    </lineage>
</organism>
<dbReference type="CDD" id="cd00190">
    <property type="entry name" value="Tryp_SPc"/>
    <property type="match status" value="1"/>
</dbReference>
<dbReference type="GO" id="GO:0008233">
    <property type="term" value="F:peptidase activity"/>
    <property type="evidence" value="ECO:0007669"/>
    <property type="project" value="UniProtKB-KW"/>
</dbReference>
<dbReference type="InterPro" id="IPR001314">
    <property type="entry name" value="Peptidase_S1A"/>
</dbReference>
<dbReference type="PROSITE" id="PS00135">
    <property type="entry name" value="TRYPSIN_SER"/>
    <property type="match status" value="1"/>
</dbReference>
<dbReference type="InterPro" id="IPR050430">
    <property type="entry name" value="Peptidase_S1"/>
</dbReference>
<dbReference type="PROSITE" id="PS00134">
    <property type="entry name" value="TRYPSIN_HIS"/>
    <property type="match status" value="1"/>
</dbReference>
<dbReference type="PANTHER" id="PTHR24276:SF98">
    <property type="entry name" value="FI18310P1-RELATED"/>
    <property type="match status" value="1"/>
</dbReference>
<dbReference type="Proteomes" id="UP001156398">
    <property type="component" value="Unassembled WGS sequence"/>
</dbReference>
<evidence type="ECO:0000313" key="7">
    <source>
        <dbReference type="Proteomes" id="UP001156398"/>
    </source>
</evidence>
<accession>A0ABT6W6L1</accession>
<evidence type="ECO:0000256" key="4">
    <source>
        <dbReference type="SAM" id="SignalP"/>
    </source>
</evidence>
<evidence type="ECO:0000259" key="5">
    <source>
        <dbReference type="PROSITE" id="PS50240"/>
    </source>
</evidence>
<dbReference type="SUPFAM" id="SSF50494">
    <property type="entry name" value="Trypsin-like serine proteases"/>
    <property type="match status" value="1"/>
</dbReference>
<protein>
    <submittedName>
        <fullName evidence="6">Serine protease</fullName>
    </submittedName>
</protein>
<name>A0ABT6W6L1_9ACTN</name>
<dbReference type="RefSeq" id="WP_271323380.1">
    <property type="nucleotide sequence ID" value="NZ_JAAGKO020000051.1"/>
</dbReference>
<evidence type="ECO:0000256" key="3">
    <source>
        <dbReference type="RuleBase" id="RU363034"/>
    </source>
</evidence>
<keyword evidence="3" id="KW-0720">Serine protease</keyword>
<dbReference type="GO" id="GO:0006508">
    <property type="term" value="P:proteolysis"/>
    <property type="evidence" value="ECO:0007669"/>
    <property type="project" value="UniProtKB-KW"/>
</dbReference>
<gene>
    <name evidence="6" type="ORF">POF43_027295</name>
</gene>
<evidence type="ECO:0000313" key="6">
    <source>
        <dbReference type="EMBL" id="MDI5966387.1"/>
    </source>
</evidence>
<dbReference type="EMBL" id="JAAGKO020000051">
    <property type="protein sequence ID" value="MDI5966387.1"/>
    <property type="molecule type" value="Genomic_DNA"/>
</dbReference>
<dbReference type="Pfam" id="PF00089">
    <property type="entry name" value="Trypsin"/>
    <property type="match status" value="1"/>
</dbReference>